<keyword evidence="4 5" id="KW-0663">Pyridoxal phosphate</keyword>
<dbReference type="InterPro" id="IPR015424">
    <property type="entry name" value="PyrdxlP-dep_Trfase"/>
</dbReference>
<dbReference type="eggNOG" id="COG4992">
    <property type="taxonomic scope" value="Bacteria"/>
</dbReference>
<keyword evidence="5" id="KW-0963">Cytoplasm</keyword>
<dbReference type="PROSITE" id="PS00600">
    <property type="entry name" value="AA_TRANSFER_CLASS_3"/>
    <property type="match status" value="1"/>
</dbReference>
<comment type="catalytic activity">
    <reaction evidence="5">
        <text>N(2)-acetyl-L-ornithine + 2-oxoglutarate = N-acetyl-L-glutamate 5-semialdehyde + L-glutamate</text>
        <dbReference type="Rhea" id="RHEA:18049"/>
        <dbReference type="ChEBI" id="CHEBI:16810"/>
        <dbReference type="ChEBI" id="CHEBI:29123"/>
        <dbReference type="ChEBI" id="CHEBI:29985"/>
        <dbReference type="ChEBI" id="CHEBI:57805"/>
        <dbReference type="EC" id="2.6.1.11"/>
    </reaction>
</comment>
<accession>A0A0C5B9B7</accession>
<comment type="caution">
    <text evidence="6">The sequence shown here is derived from an EMBL/GenBank/DDBJ whole genome shotgun (WGS) entry which is preliminary data.</text>
</comment>
<comment type="subunit">
    <text evidence="5">Homodimer.</text>
</comment>
<comment type="subcellular location">
    <subcellularLocation>
        <location evidence="5">Cytoplasm</location>
    </subcellularLocation>
</comment>
<dbReference type="FunFam" id="3.40.640.10:FF:000004">
    <property type="entry name" value="Acetylornithine aminotransferase"/>
    <property type="match status" value="1"/>
</dbReference>
<gene>
    <name evidence="5" type="primary">argD</name>
    <name evidence="7" type="ORF">C5C51_04395</name>
    <name evidence="6" type="ORF">VT73_05255</name>
</gene>
<dbReference type="UniPathway" id="UPA00068">
    <property type="reaction ID" value="UER00109"/>
</dbReference>
<keyword evidence="5" id="KW-0055">Arginine biosynthesis</keyword>
<dbReference type="STRING" id="145458.APU90_01860"/>
<reference evidence="6 8" key="1">
    <citation type="submission" date="2015-04" db="EMBL/GenBank/DDBJ databases">
        <title>Draft genome sequence of Rathayibacter toxicus strain FH-142 (AKA 70134 or CS 32), a Western Australian isolate.</title>
        <authorList>
            <consortium name="Consortium for Microbial Forensics and Genomics (microFORGE)"/>
            <person name="Knight B.M."/>
            <person name="Roberts D.P."/>
            <person name="Lin D."/>
            <person name="Hari K."/>
            <person name="Fletcher J."/>
            <person name="Melcher U."/>
            <person name="Blagden T."/>
            <person name="Luster D.G."/>
            <person name="Sechler A.J."/>
            <person name="Schneider W.L."/>
            <person name="Winegar R.A."/>
        </authorList>
    </citation>
    <scope>NUCLEOTIDE SEQUENCE [LARGE SCALE GENOMIC DNA]</scope>
    <source>
        <strain evidence="6 8">FH142</strain>
    </source>
</reference>
<evidence type="ECO:0000313" key="9">
    <source>
        <dbReference type="Proteomes" id="UP000237966"/>
    </source>
</evidence>
<evidence type="ECO:0000256" key="5">
    <source>
        <dbReference type="HAMAP-Rule" id="MF_01107"/>
    </source>
</evidence>
<dbReference type="Pfam" id="PF00202">
    <property type="entry name" value="Aminotran_3"/>
    <property type="match status" value="1"/>
</dbReference>
<feature type="binding site" evidence="5">
    <location>
        <position position="287"/>
    </location>
    <ligand>
        <name>pyridoxal 5'-phosphate</name>
        <dbReference type="ChEBI" id="CHEBI:597326"/>
    </ligand>
</feature>
<proteinExistence type="inferred from homology"/>
<sequence length="403" mass="41902">MSTEDTPVSPSDLARDRYRAAMMQNFAPPLAVLARGEGCHVWDVEGREYLDFLGGIAVNSLGHAHPAFVAAVSRQAGILAHVSNYFATTPQIELAETLRELTGAGAAGRVYFANSGTEANEAAFKLARLNSRGGRYRILALHGAFHGRTMGSLALTGKPALRAPFEPMLAGVEHCDATIAALEATLDDSCAAVIVEPIQGEAGVIPLPEGYLEQARILTRERGALLIVDEIQTGIGRTGSWFAYQQAGILPDAVTLAKGLGGGFPIGALVTFGAASDLMQPGHHGSTFGGNPLATAVAGAVIAEIERADLLSNARERGEQIRAAVAACDSPLMAGVRGSGLLLGIALREPVAGALAAAALAEGVIVNAANDSTLRLAPPLVVTADEVDDFARRLSRAFERLNA</sequence>
<keyword evidence="1 5" id="KW-0032">Aminotransferase</keyword>
<feature type="binding site" evidence="5">
    <location>
        <position position="148"/>
    </location>
    <ligand>
        <name>N(2)-acetyl-L-ornithine</name>
        <dbReference type="ChEBI" id="CHEBI:57805"/>
    </ligand>
</feature>
<feature type="binding site" evidence="5">
    <location>
        <position position="145"/>
    </location>
    <ligand>
        <name>pyridoxal 5'-phosphate</name>
        <dbReference type="ChEBI" id="CHEBI:597326"/>
    </ligand>
</feature>
<dbReference type="OrthoDB" id="9801052at2"/>
<dbReference type="PIRSF" id="PIRSF000521">
    <property type="entry name" value="Transaminase_4ab_Lys_Orn"/>
    <property type="match status" value="1"/>
</dbReference>
<keyword evidence="3 5" id="KW-0808">Transferase</keyword>
<dbReference type="EMBL" id="LBFI01000031">
    <property type="protein sequence ID" value="KKM45801.1"/>
    <property type="molecule type" value="Genomic_DNA"/>
</dbReference>
<dbReference type="GO" id="GO:0006526">
    <property type="term" value="P:L-arginine biosynthetic process"/>
    <property type="evidence" value="ECO:0007669"/>
    <property type="project" value="UniProtKB-UniRule"/>
</dbReference>
<dbReference type="GO" id="GO:0030170">
    <property type="term" value="F:pyridoxal phosphate binding"/>
    <property type="evidence" value="ECO:0007669"/>
    <property type="project" value="InterPro"/>
</dbReference>
<dbReference type="Gene3D" id="3.90.1150.10">
    <property type="entry name" value="Aspartate Aminotransferase, domain 1"/>
    <property type="match status" value="1"/>
</dbReference>
<dbReference type="GO" id="GO:0042802">
    <property type="term" value="F:identical protein binding"/>
    <property type="evidence" value="ECO:0007669"/>
    <property type="project" value="TreeGrafter"/>
</dbReference>
<name>A0A0C5B9B7_9MICO</name>
<evidence type="ECO:0000256" key="2">
    <source>
        <dbReference type="ARBA" id="ARBA00022605"/>
    </source>
</evidence>
<dbReference type="HAMAP" id="MF_01107">
    <property type="entry name" value="ArgD_aminotrans_3"/>
    <property type="match status" value="1"/>
</dbReference>
<dbReference type="RefSeq" id="WP_027692139.1">
    <property type="nucleotide sequence ID" value="NZ_CP010848.1"/>
</dbReference>
<feature type="modified residue" description="N6-(pyridoxal phosphate)lysine" evidence="5">
    <location>
        <position position="258"/>
    </location>
</feature>
<dbReference type="EMBL" id="PSWU01000006">
    <property type="protein sequence ID" value="PPI15701.1"/>
    <property type="molecule type" value="Genomic_DNA"/>
</dbReference>
<dbReference type="NCBIfam" id="NF002325">
    <property type="entry name" value="PRK01278.1"/>
    <property type="match status" value="1"/>
</dbReference>
<evidence type="ECO:0000313" key="8">
    <source>
        <dbReference type="Proteomes" id="UP000052979"/>
    </source>
</evidence>
<protein>
    <recommendedName>
        <fullName evidence="5">Acetylornithine aminotransferase</fullName>
        <shortName evidence="5">ACOAT</shortName>
        <ecNumber evidence="5">2.6.1.11</ecNumber>
    </recommendedName>
</protein>
<evidence type="ECO:0000256" key="1">
    <source>
        <dbReference type="ARBA" id="ARBA00022576"/>
    </source>
</evidence>
<dbReference type="InterPro" id="IPR015421">
    <property type="entry name" value="PyrdxlP-dep_Trfase_major"/>
</dbReference>
<feature type="binding site" evidence="5">
    <location>
        <begin position="116"/>
        <end position="117"/>
    </location>
    <ligand>
        <name>pyridoxal 5'-phosphate</name>
        <dbReference type="ChEBI" id="CHEBI:597326"/>
    </ligand>
</feature>
<dbReference type="InterPro" id="IPR050103">
    <property type="entry name" value="Class-III_PLP-dep_AT"/>
</dbReference>
<comment type="miscellaneous">
    <text evidence="5">May also have succinyldiaminopimelate aminotransferase activity, thus carrying out the corresponding step in lysine biosynthesis.</text>
</comment>
<dbReference type="InterPro" id="IPR015422">
    <property type="entry name" value="PyrdxlP-dep_Trfase_small"/>
</dbReference>
<dbReference type="NCBIfam" id="NF002874">
    <property type="entry name" value="PRK03244.1"/>
    <property type="match status" value="1"/>
</dbReference>
<evidence type="ECO:0000313" key="6">
    <source>
        <dbReference type="EMBL" id="KKM45801.1"/>
    </source>
</evidence>
<dbReference type="KEGG" id="rtc:APU90_01860"/>
<dbReference type="PATRIC" id="fig|145458.7.peg.1064"/>
<dbReference type="InterPro" id="IPR004636">
    <property type="entry name" value="AcOrn/SuccOrn_fam"/>
</dbReference>
<dbReference type="GO" id="GO:0005737">
    <property type="term" value="C:cytoplasm"/>
    <property type="evidence" value="ECO:0007669"/>
    <property type="project" value="UniProtKB-SubCell"/>
</dbReference>
<keyword evidence="2 5" id="KW-0028">Amino-acid biosynthesis</keyword>
<feature type="binding site" evidence="5">
    <location>
        <begin position="229"/>
        <end position="232"/>
    </location>
    <ligand>
        <name>pyridoxal 5'-phosphate</name>
        <dbReference type="ChEBI" id="CHEBI:597326"/>
    </ligand>
</feature>
<dbReference type="InterPro" id="IPR049704">
    <property type="entry name" value="Aminotrans_3_PPA_site"/>
</dbReference>
<dbReference type="Proteomes" id="UP000237966">
    <property type="component" value="Unassembled WGS sequence"/>
</dbReference>
<comment type="similarity">
    <text evidence="5">Belongs to the class-III pyridoxal-phosphate-dependent aminotransferase family. ArgD subfamily.</text>
</comment>
<comment type="cofactor">
    <cofactor evidence="5">
        <name>pyridoxal 5'-phosphate</name>
        <dbReference type="ChEBI" id="CHEBI:597326"/>
    </cofactor>
    <text evidence="5">Binds 1 pyridoxal phosphate per subunit.</text>
</comment>
<dbReference type="GeneID" id="93667444"/>
<keyword evidence="8" id="KW-1185">Reference proteome</keyword>
<dbReference type="SUPFAM" id="SSF53383">
    <property type="entry name" value="PLP-dependent transferases"/>
    <property type="match status" value="1"/>
</dbReference>
<feature type="binding site" evidence="5">
    <location>
        <position position="286"/>
    </location>
    <ligand>
        <name>N(2)-acetyl-L-ornithine</name>
        <dbReference type="ChEBI" id="CHEBI:57805"/>
    </ligand>
</feature>
<dbReference type="KEGG" id="rtx:TI83_04615"/>
<evidence type="ECO:0000256" key="3">
    <source>
        <dbReference type="ARBA" id="ARBA00022679"/>
    </source>
</evidence>
<comment type="pathway">
    <text evidence="5">Amino-acid biosynthesis; L-arginine biosynthesis; N(2)-acetyl-L-ornithine from L-glutamate: step 4/4.</text>
</comment>
<evidence type="ECO:0000313" key="7">
    <source>
        <dbReference type="EMBL" id="PPI15701.1"/>
    </source>
</evidence>
<dbReference type="CDD" id="cd00610">
    <property type="entry name" value="OAT_like"/>
    <property type="match status" value="1"/>
</dbReference>
<dbReference type="NCBIfam" id="TIGR00707">
    <property type="entry name" value="argD"/>
    <property type="match status" value="1"/>
</dbReference>
<dbReference type="PANTHER" id="PTHR11986">
    <property type="entry name" value="AMINOTRANSFERASE CLASS III"/>
    <property type="match status" value="1"/>
</dbReference>
<dbReference type="PANTHER" id="PTHR11986:SF79">
    <property type="entry name" value="ACETYLORNITHINE AMINOTRANSFERASE, MITOCHONDRIAL"/>
    <property type="match status" value="1"/>
</dbReference>
<dbReference type="AlphaFoldDB" id="A0A0C5B9B7"/>
<dbReference type="InterPro" id="IPR005814">
    <property type="entry name" value="Aminotrans_3"/>
</dbReference>
<dbReference type="Proteomes" id="UP000052979">
    <property type="component" value="Unassembled WGS sequence"/>
</dbReference>
<dbReference type="Gene3D" id="3.40.640.10">
    <property type="entry name" value="Type I PLP-dependent aspartate aminotransferase-like (Major domain)"/>
    <property type="match status" value="1"/>
</dbReference>
<organism evidence="6 8">
    <name type="scientific">Rathayibacter toxicus</name>
    <dbReference type="NCBI Taxonomy" id="145458"/>
    <lineage>
        <taxon>Bacteria</taxon>
        <taxon>Bacillati</taxon>
        <taxon>Actinomycetota</taxon>
        <taxon>Actinomycetes</taxon>
        <taxon>Micrococcales</taxon>
        <taxon>Microbacteriaceae</taxon>
        <taxon>Rathayibacter</taxon>
    </lineage>
</organism>
<reference evidence="7 9" key="2">
    <citation type="submission" date="2018-02" db="EMBL/GenBank/DDBJ databases">
        <title>Bacteriophage NCPPB3778 and a type I-E CRISPR drive the evolution of the US Biological Select Agent, Rathayibacter toxicus.</title>
        <authorList>
            <person name="Davis E.W.II."/>
            <person name="Tabima J.F."/>
            <person name="Weisberg A.J."/>
            <person name="Lopes L.D."/>
            <person name="Wiseman M.S."/>
            <person name="Wiseman M.S."/>
            <person name="Pupko T."/>
            <person name="Belcher M.S."/>
            <person name="Sechler A.J."/>
            <person name="Tancos M.A."/>
            <person name="Schroeder B.K."/>
            <person name="Murray T.D."/>
            <person name="Luster D.G."/>
            <person name="Schneider W.L."/>
            <person name="Rogers E."/>
            <person name="Andreote F.D."/>
            <person name="Grunwald N.J."/>
            <person name="Putnam M.L."/>
            <person name="Chang J.H."/>
        </authorList>
    </citation>
    <scope>NUCLEOTIDE SEQUENCE [LARGE SCALE GENOMIC DNA]</scope>
    <source>
        <strain evidence="7 9">FH99</strain>
    </source>
</reference>
<dbReference type="GO" id="GO:0003992">
    <property type="term" value="F:N2-acetyl-L-ornithine:2-oxoglutarate 5-aminotransferase activity"/>
    <property type="evidence" value="ECO:0007669"/>
    <property type="project" value="UniProtKB-UniRule"/>
</dbReference>
<evidence type="ECO:0000256" key="4">
    <source>
        <dbReference type="ARBA" id="ARBA00022898"/>
    </source>
</evidence>
<dbReference type="EC" id="2.6.1.11" evidence="5"/>